<dbReference type="PANTHER" id="PTHR42711">
    <property type="entry name" value="ABC TRANSPORTER ATP-BINDING PROTEIN"/>
    <property type="match status" value="1"/>
</dbReference>
<evidence type="ECO:0000259" key="7">
    <source>
        <dbReference type="PROSITE" id="PS50893"/>
    </source>
</evidence>
<dbReference type="Proteomes" id="UP001501591">
    <property type="component" value="Unassembled WGS sequence"/>
</dbReference>
<keyword evidence="6" id="KW-0046">Antibiotic resistance</keyword>
<dbReference type="SUPFAM" id="SSF52540">
    <property type="entry name" value="P-loop containing nucleoside triphosphate hydrolases"/>
    <property type="match status" value="1"/>
</dbReference>
<keyword evidence="4" id="KW-0547">Nucleotide-binding</keyword>
<evidence type="ECO:0000256" key="6">
    <source>
        <dbReference type="ARBA" id="ARBA00023251"/>
    </source>
</evidence>
<dbReference type="InterPro" id="IPR003439">
    <property type="entry name" value="ABC_transporter-like_ATP-bd"/>
</dbReference>
<evidence type="ECO:0000256" key="3">
    <source>
        <dbReference type="ARBA" id="ARBA00022448"/>
    </source>
</evidence>
<dbReference type="GO" id="GO:0005524">
    <property type="term" value="F:ATP binding"/>
    <property type="evidence" value="ECO:0007669"/>
    <property type="project" value="UniProtKB-KW"/>
</dbReference>
<gene>
    <name evidence="8" type="ORF">GCM10022383_10250</name>
</gene>
<dbReference type="InterPro" id="IPR003593">
    <property type="entry name" value="AAA+_ATPase"/>
</dbReference>
<dbReference type="EMBL" id="BAABCP010000001">
    <property type="protein sequence ID" value="GAA3933665.1"/>
    <property type="molecule type" value="Genomic_DNA"/>
</dbReference>
<protein>
    <submittedName>
        <fullName evidence="8">ABC transporter ATP-binding protein</fullName>
    </submittedName>
</protein>
<evidence type="ECO:0000256" key="5">
    <source>
        <dbReference type="ARBA" id="ARBA00022840"/>
    </source>
</evidence>
<dbReference type="InterPro" id="IPR050763">
    <property type="entry name" value="ABC_transporter_ATP-binding"/>
</dbReference>
<accession>A0ABP7N0E6</accession>
<organism evidence="8 9">
    <name type="scientific">Microbacterium soli</name>
    <dbReference type="NCBI Taxonomy" id="446075"/>
    <lineage>
        <taxon>Bacteria</taxon>
        <taxon>Bacillati</taxon>
        <taxon>Actinomycetota</taxon>
        <taxon>Actinomycetes</taxon>
        <taxon>Micrococcales</taxon>
        <taxon>Microbacteriaceae</taxon>
        <taxon>Microbacterium</taxon>
    </lineage>
</organism>
<dbReference type="RefSeq" id="WP_344818448.1">
    <property type="nucleotide sequence ID" value="NZ_BAABCP010000001.1"/>
</dbReference>
<comment type="caution">
    <text evidence="8">The sequence shown here is derived from an EMBL/GenBank/DDBJ whole genome shotgun (WGS) entry which is preliminary data.</text>
</comment>
<dbReference type="Gene3D" id="3.40.50.300">
    <property type="entry name" value="P-loop containing nucleotide triphosphate hydrolases"/>
    <property type="match status" value="1"/>
</dbReference>
<dbReference type="CDD" id="cd03230">
    <property type="entry name" value="ABC_DR_subfamily_A"/>
    <property type="match status" value="1"/>
</dbReference>
<dbReference type="InterPro" id="IPR027417">
    <property type="entry name" value="P-loop_NTPase"/>
</dbReference>
<feature type="domain" description="ABC transporter" evidence="7">
    <location>
        <begin position="4"/>
        <end position="227"/>
    </location>
</feature>
<reference evidence="9" key="1">
    <citation type="journal article" date="2019" name="Int. J. Syst. Evol. Microbiol.">
        <title>The Global Catalogue of Microorganisms (GCM) 10K type strain sequencing project: providing services to taxonomists for standard genome sequencing and annotation.</title>
        <authorList>
            <consortium name="The Broad Institute Genomics Platform"/>
            <consortium name="The Broad Institute Genome Sequencing Center for Infectious Disease"/>
            <person name="Wu L."/>
            <person name="Ma J."/>
        </authorList>
    </citation>
    <scope>NUCLEOTIDE SEQUENCE [LARGE SCALE GENOMIC DNA]</scope>
    <source>
        <strain evidence="9">JCM 17024</strain>
    </source>
</reference>
<proteinExistence type="inferred from homology"/>
<dbReference type="PANTHER" id="PTHR42711:SF5">
    <property type="entry name" value="ABC TRANSPORTER ATP-BINDING PROTEIN NATA"/>
    <property type="match status" value="1"/>
</dbReference>
<dbReference type="Pfam" id="PF00005">
    <property type="entry name" value="ABC_tran"/>
    <property type="match status" value="1"/>
</dbReference>
<evidence type="ECO:0000256" key="4">
    <source>
        <dbReference type="ARBA" id="ARBA00022741"/>
    </source>
</evidence>
<keyword evidence="9" id="KW-1185">Reference proteome</keyword>
<comment type="subcellular location">
    <subcellularLocation>
        <location evidence="1">Cell membrane</location>
        <topology evidence="1">Peripheral membrane protein</topology>
    </subcellularLocation>
</comment>
<evidence type="ECO:0000256" key="2">
    <source>
        <dbReference type="ARBA" id="ARBA00005417"/>
    </source>
</evidence>
<dbReference type="PROSITE" id="PS50893">
    <property type="entry name" value="ABC_TRANSPORTER_2"/>
    <property type="match status" value="1"/>
</dbReference>
<keyword evidence="3" id="KW-0813">Transport</keyword>
<sequence>MNPVQTVGLTKRYGSFTALSDLDLEVQPGEVFGYLGPNGAGKSTTIRILMGELTPTKGSATVLGAAPRDVPHRRRLGYLPADLALWPAMTGKDTLRFLANLHGGVDEGFVAQLAERLDADLDKRVGELSTGNRQKVGLIAAFMHRPELIILDEPSTGLDPLVQHEFWGMMREVADDGRTVFLSSHSLAEVERVADRVGIIRSGALVAVENVSTLRRRQMRRIEIDFDGTLAREDLETLPGVHDVVVHADRVELGFDGEISELISVVTATVRLRDIHTREAELEDVFLTYYQGQS</sequence>
<dbReference type="SMART" id="SM00382">
    <property type="entry name" value="AAA"/>
    <property type="match status" value="1"/>
</dbReference>
<evidence type="ECO:0000256" key="1">
    <source>
        <dbReference type="ARBA" id="ARBA00004202"/>
    </source>
</evidence>
<keyword evidence="5 8" id="KW-0067">ATP-binding</keyword>
<evidence type="ECO:0000313" key="8">
    <source>
        <dbReference type="EMBL" id="GAA3933665.1"/>
    </source>
</evidence>
<name>A0ABP7N0E6_9MICO</name>
<evidence type="ECO:0000313" key="9">
    <source>
        <dbReference type="Proteomes" id="UP001501591"/>
    </source>
</evidence>
<comment type="similarity">
    <text evidence="2">Belongs to the ABC transporter superfamily.</text>
</comment>